<sequence length="159" mass="17398">MSEDIKVFSVDDETEAWMLCRADAEVLADILQELWSWKAGLASGQDMLALGAAITAIESILEKDYRGCGVQVGWTLRPEMMEGVSVDLAISDDGIALGKTEFVPTGQNNSCDHACKTLAFLNDDGGFDVSAIGRWLELVVNVKGDQAKFDSEITWLQEY</sequence>
<proteinExistence type="predicted"/>
<evidence type="ECO:0000313" key="2">
    <source>
        <dbReference type="Proteomes" id="UP000609802"/>
    </source>
</evidence>
<dbReference type="RefSeq" id="WP_191285040.1">
    <property type="nucleotide sequence ID" value="NZ_BNCH01000001.1"/>
</dbReference>
<dbReference type="Proteomes" id="UP000609802">
    <property type="component" value="Unassembled WGS sequence"/>
</dbReference>
<reference evidence="2" key="1">
    <citation type="journal article" date="2019" name="Int. J. Syst. Evol. Microbiol.">
        <title>The Global Catalogue of Microorganisms (GCM) 10K type strain sequencing project: providing services to taxonomists for standard genome sequencing and annotation.</title>
        <authorList>
            <consortium name="The Broad Institute Genomics Platform"/>
            <consortium name="The Broad Institute Genome Sequencing Center for Infectious Disease"/>
            <person name="Wu L."/>
            <person name="Ma J."/>
        </authorList>
    </citation>
    <scope>NUCLEOTIDE SEQUENCE [LARGE SCALE GENOMIC DNA]</scope>
    <source>
        <strain evidence="2">KCTC 42443</strain>
    </source>
</reference>
<accession>A0ABQ3IS57</accession>
<evidence type="ECO:0008006" key="3">
    <source>
        <dbReference type="Google" id="ProtNLM"/>
    </source>
</evidence>
<dbReference type="EMBL" id="BNCH01000001">
    <property type="protein sequence ID" value="GHE89198.1"/>
    <property type="molecule type" value="Genomic_DNA"/>
</dbReference>
<protein>
    <recommendedName>
        <fullName evidence="3">ATP-binding protein</fullName>
    </recommendedName>
</protein>
<evidence type="ECO:0000313" key="1">
    <source>
        <dbReference type="EMBL" id="GHE89198.1"/>
    </source>
</evidence>
<keyword evidence="2" id="KW-1185">Reference proteome</keyword>
<organism evidence="1 2">
    <name type="scientific">Aliiroseovarius zhejiangensis</name>
    <dbReference type="NCBI Taxonomy" id="1632025"/>
    <lineage>
        <taxon>Bacteria</taxon>
        <taxon>Pseudomonadati</taxon>
        <taxon>Pseudomonadota</taxon>
        <taxon>Alphaproteobacteria</taxon>
        <taxon>Rhodobacterales</taxon>
        <taxon>Paracoccaceae</taxon>
        <taxon>Aliiroseovarius</taxon>
    </lineage>
</organism>
<gene>
    <name evidence="1" type="ORF">GCM10016455_06770</name>
</gene>
<comment type="caution">
    <text evidence="1">The sequence shown here is derived from an EMBL/GenBank/DDBJ whole genome shotgun (WGS) entry which is preliminary data.</text>
</comment>
<name>A0ABQ3IS57_9RHOB</name>